<gene>
    <name evidence="1" type="ORF">BofuT4_uP058110.1</name>
</gene>
<accession>G2XUR1</accession>
<dbReference type="Proteomes" id="UP000008177">
    <property type="component" value="Unplaced contigs"/>
</dbReference>
<organism evidence="1 2">
    <name type="scientific">Botryotinia fuckeliana (strain T4)</name>
    <name type="common">Noble rot fungus</name>
    <name type="synonym">Botrytis cinerea</name>
    <dbReference type="NCBI Taxonomy" id="999810"/>
    <lineage>
        <taxon>Eukaryota</taxon>
        <taxon>Fungi</taxon>
        <taxon>Dikarya</taxon>
        <taxon>Ascomycota</taxon>
        <taxon>Pezizomycotina</taxon>
        <taxon>Leotiomycetes</taxon>
        <taxon>Helotiales</taxon>
        <taxon>Sclerotiniaceae</taxon>
        <taxon>Botrytis</taxon>
    </lineage>
</organism>
<reference evidence="2" key="1">
    <citation type="journal article" date="2011" name="PLoS Genet.">
        <title>Genomic analysis of the necrotrophic fungal pathogens Sclerotinia sclerotiorum and Botrytis cinerea.</title>
        <authorList>
            <person name="Amselem J."/>
            <person name="Cuomo C.A."/>
            <person name="van Kan J.A."/>
            <person name="Viaud M."/>
            <person name="Benito E.P."/>
            <person name="Couloux A."/>
            <person name="Coutinho P.M."/>
            <person name="de Vries R.P."/>
            <person name="Dyer P.S."/>
            <person name="Fillinger S."/>
            <person name="Fournier E."/>
            <person name="Gout L."/>
            <person name="Hahn M."/>
            <person name="Kohn L."/>
            <person name="Lapalu N."/>
            <person name="Plummer K.M."/>
            <person name="Pradier J.M."/>
            <person name="Quevillon E."/>
            <person name="Sharon A."/>
            <person name="Simon A."/>
            <person name="ten Have A."/>
            <person name="Tudzynski B."/>
            <person name="Tudzynski P."/>
            <person name="Wincker P."/>
            <person name="Andrew M."/>
            <person name="Anthouard V."/>
            <person name="Beever R.E."/>
            <person name="Beffa R."/>
            <person name="Benoit I."/>
            <person name="Bouzid O."/>
            <person name="Brault B."/>
            <person name="Chen Z."/>
            <person name="Choquer M."/>
            <person name="Collemare J."/>
            <person name="Cotton P."/>
            <person name="Danchin E.G."/>
            <person name="Da Silva C."/>
            <person name="Gautier A."/>
            <person name="Giraud C."/>
            <person name="Giraud T."/>
            <person name="Gonzalez C."/>
            <person name="Grossetete S."/>
            <person name="Guldener U."/>
            <person name="Henrissat B."/>
            <person name="Howlett B.J."/>
            <person name="Kodira C."/>
            <person name="Kretschmer M."/>
            <person name="Lappartient A."/>
            <person name="Leroch M."/>
            <person name="Levis C."/>
            <person name="Mauceli E."/>
            <person name="Neuveglise C."/>
            <person name="Oeser B."/>
            <person name="Pearson M."/>
            <person name="Poulain J."/>
            <person name="Poussereau N."/>
            <person name="Quesneville H."/>
            <person name="Rascle C."/>
            <person name="Schumacher J."/>
            <person name="Segurens B."/>
            <person name="Sexton A."/>
            <person name="Silva E."/>
            <person name="Sirven C."/>
            <person name="Soanes D.M."/>
            <person name="Talbot N.J."/>
            <person name="Templeton M."/>
            <person name="Yandava C."/>
            <person name="Yarden O."/>
            <person name="Zeng Q."/>
            <person name="Rollins J.A."/>
            <person name="Lebrun M.H."/>
            <person name="Dickman M."/>
        </authorList>
    </citation>
    <scope>NUCLEOTIDE SEQUENCE [LARGE SCALE GENOMIC DNA]</scope>
    <source>
        <strain evidence="2">T4</strain>
    </source>
</reference>
<dbReference type="EMBL" id="FQ790270">
    <property type="protein sequence ID" value="CCD44231.1"/>
    <property type="molecule type" value="Genomic_DNA"/>
</dbReference>
<dbReference type="InParanoid" id="G2XUR1"/>
<dbReference type="HOGENOM" id="CLU_3068358_0_0_1"/>
<name>G2XUR1_BOTF4</name>
<sequence>MVTRNPIQMRFHPDEPDDNVVRLKSEEWLYNVKGLSALTMTIDLANVSVRRQQ</sequence>
<protein>
    <submittedName>
        <fullName evidence="1">Uncharacterized protein</fullName>
    </submittedName>
</protein>
<proteinExistence type="predicted"/>
<dbReference type="AlphaFoldDB" id="G2XUR1"/>
<evidence type="ECO:0000313" key="2">
    <source>
        <dbReference type="Proteomes" id="UP000008177"/>
    </source>
</evidence>
<evidence type="ECO:0000313" key="1">
    <source>
        <dbReference type="EMBL" id="CCD44231.1"/>
    </source>
</evidence>